<organism evidence="1 2">
    <name type="scientific">Brassica cretica</name>
    <name type="common">Mustard</name>
    <dbReference type="NCBI Taxonomy" id="69181"/>
    <lineage>
        <taxon>Eukaryota</taxon>
        <taxon>Viridiplantae</taxon>
        <taxon>Streptophyta</taxon>
        <taxon>Embryophyta</taxon>
        <taxon>Tracheophyta</taxon>
        <taxon>Spermatophyta</taxon>
        <taxon>Magnoliopsida</taxon>
        <taxon>eudicotyledons</taxon>
        <taxon>Gunneridae</taxon>
        <taxon>Pentapetalae</taxon>
        <taxon>rosids</taxon>
        <taxon>malvids</taxon>
        <taxon>Brassicales</taxon>
        <taxon>Brassicaceae</taxon>
        <taxon>Brassiceae</taxon>
        <taxon>Brassica</taxon>
    </lineage>
</organism>
<comment type="caution">
    <text evidence="1">The sequence shown here is derived from an EMBL/GenBank/DDBJ whole genome shotgun (WGS) entry which is preliminary data.</text>
</comment>
<proteinExistence type="predicted"/>
<accession>A0A8S9KR86</accession>
<reference evidence="1" key="1">
    <citation type="submission" date="2019-12" db="EMBL/GenBank/DDBJ databases">
        <title>Genome sequencing and annotation of Brassica cretica.</title>
        <authorList>
            <person name="Studholme D.J."/>
            <person name="Sarris P.F."/>
        </authorList>
    </citation>
    <scope>NUCLEOTIDE SEQUENCE</scope>
    <source>
        <strain evidence="1">PFS-001/15</strain>
        <tissue evidence="1">Leaf</tissue>
    </source>
</reference>
<name>A0A8S9KR86_BRACR</name>
<protein>
    <submittedName>
        <fullName evidence="1">Uncharacterized protein</fullName>
    </submittedName>
</protein>
<evidence type="ECO:0000313" key="1">
    <source>
        <dbReference type="EMBL" id="KAF2596281.1"/>
    </source>
</evidence>
<dbReference type="EMBL" id="QGKW02000717">
    <property type="protein sequence ID" value="KAF2596281.1"/>
    <property type="molecule type" value="Genomic_DNA"/>
</dbReference>
<dbReference type="Proteomes" id="UP000712281">
    <property type="component" value="Unassembled WGS sequence"/>
</dbReference>
<sequence>MTPEFDGSVRLDEISAVDEALRRLCYGDEGREPLVLEVCEAALVSGAVPISFRRNLGTVKVKGVGDVCYPSLWCGADQFPA</sequence>
<dbReference type="AlphaFoldDB" id="A0A8S9KR86"/>
<gene>
    <name evidence="1" type="ORF">F2Q68_00007082</name>
</gene>
<evidence type="ECO:0000313" key="2">
    <source>
        <dbReference type="Proteomes" id="UP000712281"/>
    </source>
</evidence>